<dbReference type="Proteomes" id="UP001651158">
    <property type="component" value="Unassembled WGS sequence"/>
</dbReference>
<evidence type="ECO:0000313" key="1">
    <source>
        <dbReference type="EMBL" id="KAL5104703.1"/>
    </source>
</evidence>
<reference evidence="1 2" key="1">
    <citation type="journal article" date="2022" name="Front. Cell. Infect. Microbiol.">
        <title>The Genomes of Two Strains of Taenia crassiceps the Animal Model for the Study of Human Cysticercosis.</title>
        <authorList>
            <person name="Bobes R.J."/>
            <person name="Estrada K."/>
            <person name="Rios-Valencia D.G."/>
            <person name="Calderon-Gallegos A."/>
            <person name="de la Torre P."/>
            <person name="Carrero J.C."/>
            <person name="Sanchez-Flores A."/>
            <person name="Laclette J.P."/>
        </authorList>
    </citation>
    <scope>NUCLEOTIDE SEQUENCE [LARGE SCALE GENOMIC DNA]</scope>
    <source>
        <strain evidence="1">WFUcys</strain>
    </source>
</reference>
<dbReference type="EMBL" id="JAKROA010000011">
    <property type="protein sequence ID" value="KAL5104703.1"/>
    <property type="molecule type" value="Genomic_DNA"/>
</dbReference>
<name>A0ABR4Q4W2_9CEST</name>
<organism evidence="1 2">
    <name type="scientific">Taenia crassiceps</name>
    <dbReference type="NCBI Taxonomy" id="6207"/>
    <lineage>
        <taxon>Eukaryota</taxon>
        <taxon>Metazoa</taxon>
        <taxon>Spiralia</taxon>
        <taxon>Lophotrochozoa</taxon>
        <taxon>Platyhelminthes</taxon>
        <taxon>Cestoda</taxon>
        <taxon>Eucestoda</taxon>
        <taxon>Cyclophyllidea</taxon>
        <taxon>Taeniidae</taxon>
        <taxon>Taenia</taxon>
    </lineage>
</organism>
<evidence type="ECO:0000313" key="2">
    <source>
        <dbReference type="Proteomes" id="UP001651158"/>
    </source>
</evidence>
<gene>
    <name evidence="1" type="ORF">TcWFU_005930</name>
</gene>
<accession>A0ABR4Q4W2</accession>
<proteinExistence type="predicted"/>
<protein>
    <submittedName>
        <fullName evidence="1">Uncharacterized protein</fullName>
    </submittedName>
</protein>
<sequence>MLTSASIESRRLWQIASIHDLRTFLFHSEYPTSICEFASPFHVLATVEAHMEWIELDWIGLDWIGLDWIGRADSTLPSYFLSCFAKELASLMRKSECHFQFAILETTCD</sequence>
<keyword evidence="2" id="KW-1185">Reference proteome</keyword>
<comment type="caution">
    <text evidence="1">The sequence shown here is derived from an EMBL/GenBank/DDBJ whole genome shotgun (WGS) entry which is preliminary data.</text>
</comment>